<dbReference type="Proteomes" id="UP000812287">
    <property type="component" value="Unassembled WGS sequence"/>
</dbReference>
<organism evidence="2 3">
    <name type="scientific">Guyanagaster necrorhizus</name>
    <dbReference type="NCBI Taxonomy" id="856835"/>
    <lineage>
        <taxon>Eukaryota</taxon>
        <taxon>Fungi</taxon>
        <taxon>Dikarya</taxon>
        <taxon>Basidiomycota</taxon>
        <taxon>Agaricomycotina</taxon>
        <taxon>Agaricomycetes</taxon>
        <taxon>Agaricomycetidae</taxon>
        <taxon>Agaricales</taxon>
        <taxon>Marasmiineae</taxon>
        <taxon>Physalacriaceae</taxon>
        <taxon>Guyanagaster</taxon>
    </lineage>
</organism>
<evidence type="ECO:0000313" key="2">
    <source>
        <dbReference type="EMBL" id="KAG7445136.1"/>
    </source>
</evidence>
<accession>A0A9P7VSF6</accession>
<reference evidence="2" key="1">
    <citation type="submission" date="2020-11" db="EMBL/GenBank/DDBJ databases">
        <title>Adaptations for nitrogen fixation in a non-lichenized fungal sporocarp promotes dispersal by wood-feeding termites.</title>
        <authorList>
            <consortium name="DOE Joint Genome Institute"/>
            <person name="Koch R.A."/>
            <person name="Yoon G."/>
            <person name="Arayal U."/>
            <person name="Lail K."/>
            <person name="Amirebrahimi M."/>
            <person name="Labutti K."/>
            <person name="Lipzen A."/>
            <person name="Riley R."/>
            <person name="Barry K."/>
            <person name="Henrissat B."/>
            <person name="Grigoriev I.V."/>
            <person name="Herr J.R."/>
            <person name="Aime M.C."/>
        </authorList>
    </citation>
    <scope>NUCLEOTIDE SEQUENCE</scope>
    <source>
        <strain evidence="2">MCA 3950</strain>
    </source>
</reference>
<dbReference type="EMBL" id="MU250538">
    <property type="protein sequence ID" value="KAG7445136.1"/>
    <property type="molecule type" value="Genomic_DNA"/>
</dbReference>
<gene>
    <name evidence="2" type="ORF">BT62DRAFT_933559</name>
</gene>
<comment type="caution">
    <text evidence="2">The sequence shown here is derived from an EMBL/GenBank/DDBJ whole genome shotgun (WGS) entry which is preliminary data.</text>
</comment>
<evidence type="ECO:0000313" key="3">
    <source>
        <dbReference type="Proteomes" id="UP000812287"/>
    </source>
</evidence>
<name>A0A9P7VSF6_9AGAR</name>
<dbReference type="InterPro" id="IPR046522">
    <property type="entry name" value="DUF6699"/>
</dbReference>
<keyword evidence="3" id="KW-1185">Reference proteome</keyword>
<dbReference type="OrthoDB" id="3352225at2759"/>
<dbReference type="AlphaFoldDB" id="A0A9P7VSF6"/>
<dbReference type="GeneID" id="66108875"/>
<dbReference type="Pfam" id="PF20415">
    <property type="entry name" value="DUF6699"/>
    <property type="match status" value="1"/>
</dbReference>
<protein>
    <recommendedName>
        <fullName evidence="1">DUF6699 domain-containing protein</fullName>
    </recommendedName>
</protein>
<proteinExistence type="predicted"/>
<evidence type="ECO:0000259" key="1">
    <source>
        <dbReference type="Pfam" id="PF20415"/>
    </source>
</evidence>
<sequence length="79" mass="8975">MTYPPETAIRARNGVQEAFDAFCFEPATFPRMLRLNIVSRCHPWEFIVKSHDDSAGVTVGDVLRILFMYLSVGLNDIDL</sequence>
<dbReference type="RefSeq" id="XP_043038636.1">
    <property type="nucleotide sequence ID" value="XM_043186578.1"/>
</dbReference>
<feature type="domain" description="DUF6699" evidence="1">
    <location>
        <begin position="1"/>
        <end position="71"/>
    </location>
</feature>